<accession>A0A0H1RNX3</accession>
<reference evidence="2 3" key="1">
    <citation type="submission" date="2015-05" db="EMBL/GenBank/DDBJ databases">
        <title>Draft genome sequence of Microvirga vignae strain BR3299, a novel nitrogen fixing bacteria isolated from Brazil semi-aired region.</title>
        <authorList>
            <person name="Zilli J.E."/>
            <person name="Passos S.R."/>
            <person name="Leite J."/>
            <person name="Baldani J.I."/>
            <person name="Xavier G.R."/>
            <person name="Rumjaneck N.G."/>
            <person name="Simoes-Araujo J.L."/>
        </authorList>
    </citation>
    <scope>NUCLEOTIDE SEQUENCE [LARGE SCALE GENOMIC DNA]</scope>
    <source>
        <strain evidence="2 3">BR3299</strain>
    </source>
</reference>
<evidence type="ECO:0000313" key="2">
    <source>
        <dbReference type="EMBL" id="KLK94357.1"/>
    </source>
</evidence>
<comment type="caution">
    <text evidence="2">The sequence shown here is derived from an EMBL/GenBank/DDBJ whole genome shotgun (WGS) entry which is preliminary data.</text>
</comment>
<keyword evidence="1" id="KW-0812">Transmembrane</keyword>
<proteinExistence type="predicted"/>
<organism evidence="2 3">
    <name type="scientific">Microvirga vignae</name>
    <dbReference type="NCBI Taxonomy" id="1225564"/>
    <lineage>
        <taxon>Bacteria</taxon>
        <taxon>Pseudomonadati</taxon>
        <taxon>Pseudomonadota</taxon>
        <taxon>Alphaproteobacteria</taxon>
        <taxon>Hyphomicrobiales</taxon>
        <taxon>Methylobacteriaceae</taxon>
        <taxon>Microvirga</taxon>
    </lineage>
</organism>
<dbReference type="EMBL" id="LCYG01000014">
    <property type="protein sequence ID" value="KLK94357.1"/>
    <property type="molecule type" value="Genomic_DNA"/>
</dbReference>
<dbReference type="Proteomes" id="UP000035489">
    <property type="component" value="Unassembled WGS sequence"/>
</dbReference>
<evidence type="ECO:0000313" key="3">
    <source>
        <dbReference type="Proteomes" id="UP000035489"/>
    </source>
</evidence>
<keyword evidence="1" id="KW-0472">Membrane</keyword>
<dbReference type="STRING" id="1225564.AA309_03745"/>
<keyword evidence="3" id="KW-1185">Reference proteome</keyword>
<name>A0A0H1RNX3_9HYPH</name>
<sequence length="61" mass="6861">MDARAKREHDAGPWRRQQENVLHLFLTIVLIWAILGLSRLTEGRAREASQVVELGAVLPDG</sequence>
<evidence type="ECO:0000256" key="1">
    <source>
        <dbReference type="SAM" id="Phobius"/>
    </source>
</evidence>
<keyword evidence="1" id="KW-1133">Transmembrane helix</keyword>
<gene>
    <name evidence="2" type="ORF">AA309_03745</name>
</gene>
<feature type="transmembrane region" description="Helical" evidence="1">
    <location>
        <begin position="21"/>
        <end position="40"/>
    </location>
</feature>
<protein>
    <submittedName>
        <fullName evidence="2">Uncharacterized protein</fullName>
    </submittedName>
</protein>
<dbReference type="AlphaFoldDB" id="A0A0H1RNX3"/>